<dbReference type="PROSITE" id="PS50893">
    <property type="entry name" value="ABC_TRANSPORTER_2"/>
    <property type="match status" value="1"/>
</dbReference>
<dbReference type="InterPro" id="IPR050153">
    <property type="entry name" value="Metal_Ion_Import_ABC"/>
</dbReference>
<dbReference type="InterPro" id="IPR003439">
    <property type="entry name" value="ABC_transporter-like_ATP-bd"/>
</dbReference>
<evidence type="ECO:0000313" key="6">
    <source>
        <dbReference type="EMBL" id="WFM82887.1"/>
    </source>
</evidence>
<dbReference type="InterPro" id="IPR003593">
    <property type="entry name" value="AAA+_ATPase"/>
</dbReference>
<evidence type="ECO:0000256" key="4">
    <source>
        <dbReference type="ARBA" id="ARBA00022840"/>
    </source>
</evidence>
<keyword evidence="4 6" id="KW-0067">ATP-binding</keyword>
<dbReference type="SUPFAM" id="SSF52540">
    <property type="entry name" value="P-loop containing nucleoside triphosphate hydrolases"/>
    <property type="match status" value="1"/>
</dbReference>
<evidence type="ECO:0000313" key="7">
    <source>
        <dbReference type="Proteomes" id="UP001215216"/>
    </source>
</evidence>
<evidence type="ECO:0000259" key="5">
    <source>
        <dbReference type="PROSITE" id="PS50893"/>
    </source>
</evidence>
<dbReference type="PROSITE" id="PS00211">
    <property type="entry name" value="ABC_TRANSPORTER_1"/>
    <property type="match status" value="1"/>
</dbReference>
<keyword evidence="2" id="KW-0813">Transport</keyword>
<sequence length="246" mass="26017">MTSPLEMRKLSASYGQVRALNSVDITVTQGSVHAIVGPNGSGKSTSLKAALGLIASSGEARFFGQPLNKVRSRVGYMPQVAGVDWDFPITVADVVAMGTYPTVGWFRRAGRKQKRIAAEAIERAGLEDVAGRHIGALSGGQKQRVFVARLLAQKADLLLMDEPFAGVDMASEATILDILREQNEQGATIVLVHHNLATVSEFASHASLLSNGNVVASGRVGRVLAPDVVAEAYGIPSEATAEAVRR</sequence>
<reference evidence="6 7" key="1">
    <citation type="submission" date="2023-03" db="EMBL/GenBank/DDBJ databases">
        <title>Complete genome of Arcanobacterium canis strain DSM 25104 isolated in 2010 from a canine otitis externa in Germany.</title>
        <authorList>
            <person name="Borowiak M."/>
            <person name="Kreitlow A."/>
            <person name="Malorny B."/>
            <person name="Laemmler C."/>
            <person name="Prenger-Berninghoff E."/>
            <person name="Ploetz M."/>
            <person name="Abdulmawjood A."/>
        </authorList>
    </citation>
    <scope>NUCLEOTIDE SEQUENCE [LARGE SCALE GENOMIC DNA]</scope>
    <source>
        <strain evidence="6 7">DSM 25104</strain>
    </source>
</reference>
<proteinExistence type="inferred from homology"/>
<feature type="domain" description="ABC transporter" evidence="5">
    <location>
        <begin position="5"/>
        <end position="236"/>
    </location>
</feature>
<accession>A0ABY8FX09</accession>
<comment type="similarity">
    <text evidence="1">Belongs to the ABC transporter superfamily.</text>
</comment>
<dbReference type="InterPro" id="IPR027417">
    <property type="entry name" value="P-loop_NTPase"/>
</dbReference>
<evidence type="ECO:0000256" key="3">
    <source>
        <dbReference type="ARBA" id="ARBA00022741"/>
    </source>
</evidence>
<evidence type="ECO:0000256" key="1">
    <source>
        <dbReference type="ARBA" id="ARBA00005417"/>
    </source>
</evidence>
<dbReference type="GO" id="GO:0005524">
    <property type="term" value="F:ATP binding"/>
    <property type="evidence" value="ECO:0007669"/>
    <property type="project" value="UniProtKB-KW"/>
</dbReference>
<dbReference type="EMBL" id="CP121208">
    <property type="protein sequence ID" value="WFM82887.1"/>
    <property type="molecule type" value="Genomic_DNA"/>
</dbReference>
<protein>
    <submittedName>
        <fullName evidence="6">ABC transporter ATP-binding protein</fullName>
    </submittedName>
</protein>
<dbReference type="Gene3D" id="3.40.50.300">
    <property type="entry name" value="P-loop containing nucleotide triphosphate hydrolases"/>
    <property type="match status" value="1"/>
</dbReference>
<name>A0ABY8FX09_9ACTO</name>
<evidence type="ECO:0000256" key="2">
    <source>
        <dbReference type="ARBA" id="ARBA00022448"/>
    </source>
</evidence>
<dbReference type="SMART" id="SM00382">
    <property type="entry name" value="AAA"/>
    <property type="match status" value="1"/>
</dbReference>
<dbReference type="PANTHER" id="PTHR42734">
    <property type="entry name" value="METAL TRANSPORT SYSTEM ATP-BINDING PROTEIN TM_0124-RELATED"/>
    <property type="match status" value="1"/>
</dbReference>
<gene>
    <name evidence="6" type="ORF">P7079_05640</name>
</gene>
<dbReference type="CDD" id="cd03235">
    <property type="entry name" value="ABC_Metallic_Cations"/>
    <property type="match status" value="1"/>
</dbReference>
<dbReference type="InterPro" id="IPR017871">
    <property type="entry name" value="ABC_transporter-like_CS"/>
</dbReference>
<keyword evidence="7" id="KW-1185">Reference proteome</keyword>
<organism evidence="6 7">
    <name type="scientific">Arcanobacterium canis</name>
    <dbReference type="NCBI Taxonomy" id="999183"/>
    <lineage>
        <taxon>Bacteria</taxon>
        <taxon>Bacillati</taxon>
        <taxon>Actinomycetota</taxon>
        <taxon>Actinomycetes</taxon>
        <taxon>Actinomycetales</taxon>
        <taxon>Actinomycetaceae</taxon>
        <taxon>Arcanobacterium</taxon>
    </lineage>
</organism>
<dbReference type="Proteomes" id="UP001215216">
    <property type="component" value="Chromosome"/>
</dbReference>
<dbReference type="Pfam" id="PF00005">
    <property type="entry name" value="ABC_tran"/>
    <property type="match status" value="1"/>
</dbReference>
<dbReference type="PANTHER" id="PTHR42734:SF5">
    <property type="entry name" value="IRON TRANSPORT SYSTEM ATP-BINDING PROTEIN HI_0361-RELATED"/>
    <property type="match status" value="1"/>
</dbReference>
<keyword evidence="3" id="KW-0547">Nucleotide-binding</keyword>
<dbReference type="RefSeq" id="WP_278012313.1">
    <property type="nucleotide sequence ID" value="NZ_CP121208.1"/>
</dbReference>